<dbReference type="GO" id="GO:0003677">
    <property type="term" value="F:DNA binding"/>
    <property type="evidence" value="ECO:0007669"/>
    <property type="project" value="UniProtKB-KW"/>
</dbReference>
<name>A0A0L7LIB5_OPEBR</name>
<dbReference type="GO" id="GO:0006352">
    <property type="term" value="P:DNA-templated transcription initiation"/>
    <property type="evidence" value="ECO:0007669"/>
    <property type="project" value="InterPro"/>
</dbReference>
<feature type="region of interest" description="Disordered" evidence="4">
    <location>
        <begin position="1"/>
        <end position="99"/>
    </location>
</feature>
<proteinExistence type="inferred from homology"/>
<dbReference type="InterPro" id="IPR012295">
    <property type="entry name" value="TBP_dom_sf"/>
</dbReference>
<keyword evidence="3" id="KW-0804">Transcription</keyword>
<protein>
    <submittedName>
        <fullName evidence="5">Putative TATA binding protein</fullName>
    </submittedName>
</protein>
<evidence type="ECO:0000313" key="5">
    <source>
        <dbReference type="EMBL" id="KOB75293.1"/>
    </source>
</evidence>
<reference evidence="5 6" key="1">
    <citation type="journal article" date="2015" name="Genome Biol. Evol.">
        <title>The genome of winter moth (Operophtera brumata) provides a genomic perspective on sexual dimorphism and phenology.</title>
        <authorList>
            <person name="Derks M.F."/>
            <person name="Smit S."/>
            <person name="Salis L."/>
            <person name="Schijlen E."/>
            <person name="Bossers A."/>
            <person name="Mateman C."/>
            <person name="Pijl A.S."/>
            <person name="de Ridder D."/>
            <person name="Groenen M.A."/>
            <person name="Visser M.E."/>
            <person name="Megens H.J."/>
        </authorList>
    </citation>
    <scope>NUCLEOTIDE SEQUENCE [LARGE SCALE GENOMIC DNA]</scope>
    <source>
        <strain evidence="5">WM2013NL</strain>
        <tissue evidence="5">Head and thorax</tissue>
    </source>
</reference>
<dbReference type="STRING" id="104452.A0A0L7LIB5"/>
<comment type="caution">
    <text evidence="5">The sequence shown here is derived from an EMBL/GenBank/DDBJ whole genome shotgun (WGS) entry which is preliminary data.</text>
</comment>
<evidence type="ECO:0000256" key="3">
    <source>
        <dbReference type="ARBA" id="ARBA00023163"/>
    </source>
</evidence>
<keyword evidence="2" id="KW-0238">DNA-binding</keyword>
<dbReference type="AlphaFoldDB" id="A0A0L7LIB5"/>
<dbReference type="PRINTS" id="PR00686">
    <property type="entry name" value="TIFACTORIID"/>
</dbReference>
<dbReference type="EMBL" id="JTDY01000955">
    <property type="protein sequence ID" value="KOB75293.1"/>
    <property type="molecule type" value="Genomic_DNA"/>
</dbReference>
<dbReference type="Proteomes" id="UP000037510">
    <property type="component" value="Unassembled WGS sequence"/>
</dbReference>
<organism evidence="5 6">
    <name type="scientific">Operophtera brumata</name>
    <name type="common">Winter moth</name>
    <name type="synonym">Phalaena brumata</name>
    <dbReference type="NCBI Taxonomy" id="104452"/>
    <lineage>
        <taxon>Eukaryota</taxon>
        <taxon>Metazoa</taxon>
        <taxon>Ecdysozoa</taxon>
        <taxon>Arthropoda</taxon>
        <taxon>Hexapoda</taxon>
        <taxon>Insecta</taxon>
        <taxon>Pterygota</taxon>
        <taxon>Neoptera</taxon>
        <taxon>Endopterygota</taxon>
        <taxon>Lepidoptera</taxon>
        <taxon>Glossata</taxon>
        <taxon>Ditrysia</taxon>
        <taxon>Geometroidea</taxon>
        <taxon>Geometridae</taxon>
        <taxon>Larentiinae</taxon>
        <taxon>Operophtera</taxon>
    </lineage>
</organism>
<dbReference type="Gene3D" id="3.30.310.10">
    <property type="entry name" value="TATA-Binding Protein"/>
    <property type="match status" value="2"/>
</dbReference>
<sequence length="281" mass="31613">MNSNSLSESESHEINLRPPTVPTPDWGTENYALKNCTRTDTDEKPVQGYPIGEHSKKEMEEPSTVKTNHDTDVNQTPQRPNGHNVMGSSSSHSVLSRVTGDESLTPTNILTPLFSRTINPHNTMAAMTPAASGCDQAKNSIKLQNCVSTVSLGCELKLLEIYCRTRYSEYNPARFQGVVMKILDPRATALVFRNEHDSYLAARKFARIIHKLGYPVRFLDFKIQNFCATADLRFPIRLESLQQTHGQFASYEPELFPGLVYRMVRPRVVAEAEMKSVRPLI</sequence>
<dbReference type="InterPro" id="IPR000814">
    <property type="entry name" value="TBP"/>
</dbReference>
<dbReference type="Pfam" id="PF00352">
    <property type="entry name" value="TBP"/>
    <property type="match status" value="2"/>
</dbReference>
<evidence type="ECO:0000256" key="2">
    <source>
        <dbReference type="ARBA" id="ARBA00023125"/>
    </source>
</evidence>
<gene>
    <name evidence="5" type="ORF">OBRU01_07736</name>
</gene>
<evidence type="ECO:0000256" key="4">
    <source>
        <dbReference type="SAM" id="MobiDB-lite"/>
    </source>
</evidence>
<evidence type="ECO:0000256" key="1">
    <source>
        <dbReference type="ARBA" id="ARBA00005560"/>
    </source>
</evidence>
<keyword evidence="6" id="KW-1185">Reference proteome</keyword>
<comment type="similarity">
    <text evidence="1">Belongs to the TBP family.</text>
</comment>
<accession>A0A0L7LIB5</accession>
<evidence type="ECO:0000313" key="6">
    <source>
        <dbReference type="Proteomes" id="UP000037510"/>
    </source>
</evidence>
<dbReference type="SUPFAM" id="SSF55945">
    <property type="entry name" value="TATA-box binding protein-like"/>
    <property type="match status" value="2"/>
</dbReference>
<dbReference type="PANTHER" id="PTHR10126">
    <property type="entry name" value="TATA-BOX BINDING PROTEIN"/>
    <property type="match status" value="1"/>
</dbReference>